<name>A0A369J4F9_HYPMA</name>
<dbReference type="InParanoid" id="A0A369J4F9"/>
<feature type="region of interest" description="Disordered" evidence="1">
    <location>
        <begin position="1"/>
        <end position="23"/>
    </location>
</feature>
<keyword evidence="3" id="KW-1185">Reference proteome</keyword>
<feature type="compositionally biased region" description="Basic and acidic residues" evidence="1">
    <location>
        <begin position="10"/>
        <end position="23"/>
    </location>
</feature>
<dbReference type="EMBL" id="LUEZ02000126">
    <property type="protein sequence ID" value="RDB16292.1"/>
    <property type="molecule type" value="Genomic_DNA"/>
</dbReference>
<sequence>MTKPVIPGSRTEKMVGGDRSDGLRHDLAGPGGVSYCEMFSLPKASLKLCYGMCCVKYMSSSSSSLLPSRSWHIALLQVHSAWFESYHLVWKCSPPRTPPSRLP</sequence>
<gene>
    <name evidence="2" type="ORF">Hypma_003082</name>
</gene>
<evidence type="ECO:0000313" key="3">
    <source>
        <dbReference type="Proteomes" id="UP000076154"/>
    </source>
</evidence>
<dbReference type="AlphaFoldDB" id="A0A369J4F9"/>
<organism evidence="2 3">
    <name type="scientific">Hypsizygus marmoreus</name>
    <name type="common">White beech mushroom</name>
    <name type="synonym">Agaricus marmoreus</name>
    <dbReference type="NCBI Taxonomy" id="39966"/>
    <lineage>
        <taxon>Eukaryota</taxon>
        <taxon>Fungi</taxon>
        <taxon>Dikarya</taxon>
        <taxon>Basidiomycota</taxon>
        <taxon>Agaricomycotina</taxon>
        <taxon>Agaricomycetes</taxon>
        <taxon>Agaricomycetidae</taxon>
        <taxon>Agaricales</taxon>
        <taxon>Tricholomatineae</taxon>
        <taxon>Lyophyllaceae</taxon>
        <taxon>Hypsizygus</taxon>
    </lineage>
</organism>
<evidence type="ECO:0000256" key="1">
    <source>
        <dbReference type="SAM" id="MobiDB-lite"/>
    </source>
</evidence>
<accession>A0A369J4F9</accession>
<comment type="caution">
    <text evidence="2">The sequence shown here is derived from an EMBL/GenBank/DDBJ whole genome shotgun (WGS) entry which is preliminary data.</text>
</comment>
<reference evidence="2" key="1">
    <citation type="submission" date="2018-04" db="EMBL/GenBank/DDBJ databases">
        <title>Whole genome sequencing of Hypsizygus marmoreus.</title>
        <authorList>
            <person name="Choi I.-G."/>
            <person name="Min B."/>
            <person name="Kim J.-G."/>
            <person name="Kim S."/>
            <person name="Oh Y.-L."/>
            <person name="Kong W.-S."/>
            <person name="Park H."/>
            <person name="Jeong J."/>
            <person name="Song E.-S."/>
        </authorList>
    </citation>
    <scope>NUCLEOTIDE SEQUENCE [LARGE SCALE GENOMIC DNA]</scope>
    <source>
        <strain evidence="2">51987-8</strain>
    </source>
</reference>
<protein>
    <submittedName>
        <fullName evidence="2">Uncharacterized protein</fullName>
    </submittedName>
</protein>
<dbReference type="Proteomes" id="UP000076154">
    <property type="component" value="Unassembled WGS sequence"/>
</dbReference>
<proteinExistence type="predicted"/>
<evidence type="ECO:0000313" key="2">
    <source>
        <dbReference type="EMBL" id="RDB16292.1"/>
    </source>
</evidence>